<protein>
    <submittedName>
        <fullName evidence="4">EAL domain-containing protein</fullName>
    </submittedName>
</protein>
<evidence type="ECO:0000256" key="1">
    <source>
        <dbReference type="SAM" id="Phobius"/>
    </source>
</evidence>
<dbReference type="InterPro" id="IPR001633">
    <property type="entry name" value="EAL_dom"/>
</dbReference>
<dbReference type="InterPro" id="IPR000160">
    <property type="entry name" value="GGDEF_dom"/>
</dbReference>
<dbReference type="Pfam" id="PF00563">
    <property type="entry name" value="EAL"/>
    <property type="match status" value="1"/>
</dbReference>
<keyword evidence="1" id="KW-0472">Membrane</keyword>
<feature type="domain" description="EAL" evidence="2">
    <location>
        <begin position="666"/>
        <end position="916"/>
    </location>
</feature>
<evidence type="ECO:0000259" key="2">
    <source>
        <dbReference type="PROSITE" id="PS50883"/>
    </source>
</evidence>
<evidence type="ECO:0000313" key="4">
    <source>
        <dbReference type="EMBL" id="UYQ73708.1"/>
    </source>
</evidence>
<keyword evidence="1" id="KW-0812">Transmembrane</keyword>
<feature type="transmembrane region" description="Helical" evidence="1">
    <location>
        <begin position="278"/>
        <end position="296"/>
    </location>
</feature>
<keyword evidence="1" id="KW-1133">Transmembrane helix</keyword>
<dbReference type="InterPro" id="IPR052155">
    <property type="entry name" value="Biofilm_reg_signaling"/>
</dbReference>
<dbReference type="CDD" id="cd01948">
    <property type="entry name" value="EAL"/>
    <property type="match status" value="1"/>
</dbReference>
<dbReference type="Proteomes" id="UP001163882">
    <property type="component" value="Chromosome"/>
</dbReference>
<dbReference type="Gene3D" id="3.20.20.450">
    <property type="entry name" value="EAL domain"/>
    <property type="match status" value="1"/>
</dbReference>
<dbReference type="SMART" id="SM00052">
    <property type="entry name" value="EAL"/>
    <property type="match status" value="1"/>
</dbReference>
<dbReference type="PANTHER" id="PTHR44757:SF2">
    <property type="entry name" value="BIOFILM ARCHITECTURE MAINTENANCE PROTEIN MBAA"/>
    <property type="match status" value="1"/>
</dbReference>
<dbReference type="RefSeq" id="WP_264227266.1">
    <property type="nucleotide sequence ID" value="NZ_CP107716.1"/>
</dbReference>
<dbReference type="SUPFAM" id="SSF55785">
    <property type="entry name" value="PYP-like sensor domain (PAS domain)"/>
    <property type="match status" value="1"/>
</dbReference>
<dbReference type="Gene3D" id="3.30.70.270">
    <property type="match status" value="1"/>
</dbReference>
<accession>A0ABY6ISV2</accession>
<dbReference type="SUPFAM" id="SSF55073">
    <property type="entry name" value="Nucleotide cyclase"/>
    <property type="match status" value="1"/>
</dbReference>
<evidence type="ECO:0000313" key="5">
    <source>
        <dbReference type="Proteomes" id="UP001163882"/>
    </source>
</evidence>
<dbReference type="PROSITE" id="PS50887">
    <property type="entry name" value="GGDEF"/>
    <property type="match status" value="1"/>
</dbReference>
<dbReference type="SUPFAM" id="SSF141868">
    <property type="entry name" value="EAL domain-like"/>
    <property type="match status" value="1"/>
</dbReference>
<dbReference type="Pfam" id="PF00990">
    <property type="entry name" value="GGDEF"/>
    <property type="match status" value="1"/>
</dbReference>
<dbReference type="PROSITE" id="PS50883">
    <property type="entry name" value="EAL"/>
    <property type="match status" value="1"/>
</dbReference>
<keyword evidence="5" id="KW-1185">Reference proteome</keyword>
<feature type="transmembrane region" description="Helical" evidence="1">
    <location>
        <begin position="20"/>
        <end position="44"/>
    </location>
</feature>
<dbReference type="SMART" id="SM00267">
    <property type="entry name" value="GGDEF"/>
    <property type="match status" value="1"/>
</dbReference>
<feature type="domain" description="GGDEF" evidence="3">
    <location>
        <begin position="526"/>
        <end position="657"/>
    </location>
</feature>
<dbReference type="Pfam" id="PF05226">
    <property type="entry name" value="CHASE2"/>
    <property type="match status" value="1"/>
</dbReference>
<gene>
    <name evidence="4" type="ORF">OF122_08120</name>
</gene>
<dbReference type="SMART" id="SM01080">
    <property type="entry name" value="CHASE2"/>
    <property type="match status" value="1"/>
</dbReference>
<dbReference type="PANTHER" id="PTHR44757">
    <property type="entry name" value="DIGUANYLATE CYCLASE DGCP"/>
    <property type="match status" value="1"/>
</dbReference>
<dbReference type="InterPro" id="IPR035919">
    <property type="entry name" value="EAL_sf"/>
</dbReference>
<dbReference type="CDD" id="cd01949">
    <property type="entry name" value="GGDEF"/>
    <property type="match status" value="1"/>
</dbReference>
<evidence type="ECO:0000259" key="3">
    <source>
        <dbReference type="PROSITE" id="PS50887"/>
    </source>
</evidence>
<feature type="transmembrane region" description="Helical" evidence="1">
    <location>
        <begin position="302"/>
        <end position="322"/>
    </location>
</feature>
<dbReference type="InterPro" id="IPR043128">
    <property type="entry name" value="Rev_trsase/Diguanyl_cyclase"/>
</dbReference>
<dbReference type="InterPro" id="IPR029787">
    <property type="entry name" value="Nucleotide_cyclase"/>
</dbReference>
<sequence>MWAKAGGDIFRVARVRHLLVTAIVCAAVLVAVAMGWFSAFDFALRDMRFSMASRPASGDIVFVEGDAAAMARAGSQSRARSVYADALDSLIDAGARTVVLDVGLQGALDYFDDNALIGAMTRAAGRVRTVATEVRSSNASRVLNMPLDRFAAHAPPVYVDAVGGSQRSGIYRARIVNDGWVIESLATALSPDHSISRPSFLIDFSIDLATVPRLRLSDVIGGSFETGLFAGRQVIVGQASYSQQSSHSVPRYGLLSTSALQLLAAETVRQDRALSDMGRLPAIIIVFGMALLFAFLRPRMTLGSAIAGSLAYAGMLEFTALAMQVHAGMLLDTAGIHIAQIGFLATAFWHELEARGRSLSHAARERDSMRGILARVVADNFDGVVVVDHNKSIRAASRLAEELISPGLRGANIGDVLPAPFRDALEAALDSGRMMEAVSEVAIVCNGESRTVEFVVTLSDVDAGEVSAESAGRVACLTFRDVTERRQVEHRLTYLAQHDPLTGAASRVKFVETIGALLATPTGRGRGASVYLVGLSRLKTVNDTLGHAYGDALLKQVVARLELLGPISVARLEGNGFAVLREGLLGDDGGMAFAETLIAEIIRPYTLDEHRAIVGARVGMTDSNLSGSAPDALVSHAGIALSLASDQSGNRALAFTKEMDTRIKSKQDMEIALRAALAREEFSVHYQPQVDLETGEVTGVEALARWTHPELGSVSPGQFIPAAEETGLIIELGRWILHVAAKEVAGWPRPVRLSVNVSPLQFEHGDIVADVRSALDISGLPAERLQVEITESLLVTETSHVTEKLKVLRAQGVGVALDDFGTGYSSLSYLGRLPVDTIKIDQSFVRGLPGDAEASAIIRAVLMLSESLGKHVVAEGIENQDQAWLLRLAGCKTGQGYFFSRPGPAEDILAQMLAAEHDKLSSVMRLG</sequence>
<proteinExistence type="predicted"/>
<organism evidence="4 5">
    <name type="scientific">Pelagibacterium flavum</name>
    <dbReference type="NCBI Taxonomy" id="2984530"/>
    <lineage>
        <taxon>Bacteria</taxon>
        <taxon>Pseudomonadati</taxon>
        <taxon>Pseudomonadota</taxon>
        <taxon>Alphaproteobacteria</taxon>
        <taxon>Hyphomicrobiales</taxon>
        <taxon>Devosiaceae</taxon>
        <taxon>Pelagibacterium</taxon>
    </lineage>
</organism>
<dbReference type="InterPro" id="IPR035965">
    <property type="entry name" value="PAS-like_dom_sf"/>
</dbReference>
<name>A0ABY6ISV2_9HYPH</name>
<dbReference type="EMBL" id="CP107716">
    <property type="protein sequence ID" value="UYQ73708.1"/>
    <property type="molecule type" value="Genomic_DNA"/>
</dbReference>
<dbReference type="InterPro" id="IPR007890">
    <property type="entry name" value="CHASE2"/>
</dbReference>
<reference evidence="4" key="1">
    <citation type="submission" date="2022-10" db="EMBL/GenBank/DDBJ databases">
        <title>YIM 151497 complete genome.</title>
        <authorList>
            <person name="Chen X."/>
        </authorList>
    </citation>
    <scope>NUCLEOTIDE SEQUENCE</scope>
    <source>
        <strain evidence="4">YIM 151497</strain>
    </source>
</reference>
<dbReference type="Gene3D" id="3.30.450.20">
    <property type="entry name" value="PAS domain"/>
    <property type="match status" value="1"/>
</dbReference>